<protein>
    <submittedName>
        <fullName evidence="1">Uncharacterized protein</fullName>
    </submittedName>
</protein>
<dbReference type="RefSeq" id="WP_312748290.1">
    <property type="nucleotide sequence ID" value="NZ_CP116968.1"/>
</dbReference>
<proteinExistence type="predicted"/>
<gene>
    <name evidence="1" type="ORF">PQG83_07565</name>
</gene>
<organism evidence="1 2">
    <name type="scientific">Candidatus Nitrospira neomarina</name>
    <dbReference type="NCBI Taxonomy" id="3020899"/>
    <lineage>
        <taxon>Bacteria</taxon>
        <taxon>Pseudomonadati</taxon>
        <taxon>Nitrospirota</taxon>
        <taxon>Nitrospiria</taxon>
        <taxon>Nitrospirales</taxon>
        <taxon>Nitrospiraceae</taxon>
        <taxon>Nitrospira</taxon>
    </lineage>
</organism>
<accession>A0AA96GMJ0</accession>
<dbReference type="EMBL" id="CP116968">
    <property type="protein sequence ID" value="WNM63602.1"/>
    <property type="molecule type" value="Genomic_DNA"/>
</dbReference>
<dbReference type="AlphaFoldDB" id="A0AA96GMJ0"/>
<reference evidence="1 2" key="1">
    <citation type="submission" date="2023-01" db="EMBL/GenBank/DDBJ databases">
        <title>Cultivation and genomic characterization of new, ubiquitous marine nitrite-oxidizing bacteria from the Nitrospirales.</title>
        <authorList>
            <person name="Mueller A.J."/>
            <person name="Daebeler A."/>
            <person name="Herbold C.W."/>
            <person name="Kirkegaard R.H."/>
            <person name="Daims H."/>
        </authorList>
    </citation>
    <scope>NUCLEOTIDE SEQUENCE [LARGE SCALE GENOMIC DNA]</scope>
    <source>
        <strain evidence="1 2">DK</strain>
    </source>
</reference>
<sequence length="337" mass="37558">MHFTIQPVPILKVGVIIAVLNSFPMISLAMTKDITTPPPVSGHELSIESITPADVFARVQLVRKELDDIRFEMGKPKSREIGLLVENATPHEVFFQAKTLNQKVARLVTELTEKSVVEGTEEDPGDIRPYHVWKMIDTSLRRILSLKQQLGLSLTNSEALADGETTPNQVFFIIGLANTQLNLLLMHQFSPKDAAELVGLGIEYTTQLLRQFPSAPAPAPLPSLERGRKSWNSYDHLIDCYMVLGNIAQDSNIKMLTLAPQNLDRPDIQSNDVYDLATLVISELAYLHAHLPHIPPPPPVRLHGPILPSHVYQQVGGLLAQLKVLQMQVQSHPEWLK</sequence>
<dbReference type="KEGG" id="nneo:PQG83_07565"/>
<evidence type="ECO:0000313" key="2">
    <source>
        <dbReference type="Proteomes" id="UP001302494"/>
    </source>
</evidence>
<name>A0AA96GMJ0_9BACT</name>
<evidence type="ECO:0000313" key="1">
    <source>
        <dbReference type="EMBL" id="WNM63602.1"/>
    </source>
</evidence>
<dbReference type="Proteomes" id="UP001302494">
    <property type="component" value="Chromosome"/>
</dbReference>
<keyword evidence="2" id="KW-1185">Reference proteome</keyword>